<dbReference type="GO" id="GO:0005524">
    <property type="term" value="F:ATP binding"/>
    <property type="evidence" value="ECO:0007669"/>
    <property type="project" value="UniProtKB-KW"/>
</dbReference>
<reference evidence="6 7" key="1">
    <citation type="submission" date="2014-10" db="EMBL/GenBank/DDBJ databases">
        <title>Draft genome of the hookworm Ancylostoma caninum.</title>
        <authorList>
            <person name="Mitreva M."/>
        </authorList>
    </citation>
    <scope>NUCLEOTIDE SEQUENCE [LARGE SCALE GENOMIC DNA]</scope>
    <source>
        <strain evidence="6 7">Baltimore</strain>
    </source>
</reference>
<accession>A0A368FK76</accession>
<protein>
    <recommendedName>
        <fullName evidence="5">SNF2 N-terminal domain-containing protein</fullName>
    </recommendedName>
</protein>
<dbReference type="GO" id="GO:0008094">
    <property type="term" value="F:ATP-dependent activity, acting on DNA"/>
    <property type="evidence" value="ECO:0007669"/>
    <property type="project" value="TreeGrafter"/>
</dbReference>
<dbReference type="GO" id="GO:0005634">
    <property type="term" value="C:nucleus"/>
    <property type="evidence" value="ECO:0007669"/>
    <property type="project" value="TreeGrafter"/>
</dbReference>
<evidence type="ECO:0000256" key="4">
    <source>
        <dbReference type="SAM" id="MobiDB-lite"/>
    </source>
</evidence>
<name>A0A368FK76_ANCCA</name>
<dbReference type="SUPFAM" id="SSF52540">
    <property type="entry name" value="P-loop containing nucleoside triphosphate hydrolases"/>
    <property type="match status" value="1"/>
</dbReference>
<comment type="caution">
    <text evidence="6">The sequence shown here is derived from an EMBL/GenBank/DDBJ whole genome shotgun (WGS) entry which is preliminary data.</text>
</comment>
<dbReference type="STRING" id="29170.A0A368FK76"/>
<keyword evidence="1" id="KW-0547">Nucleotide-binding</keyword>
<evidence type="ECO:0000256" key="3">
    <source>
        <dbReference type="ARBA" id="ARBA00022840"/>
    </source>
</evidence>
<evidence type="ECO:0000256" key="1">
    <source>
        <dbReference type="ARBA" id="ARBA00022741"/>
    </source>
</evidence>
<feature type="compositionally biased region" description="Basic and acidic residues" evidence="4">
    <location>
        <begin position="27"/>
        <end position="38"/>
    </location>
</feature>
<feature type="compositionally biased region" description="Basic and acidic residues" evidence="4">
    <location>
        <begin position="157"/>
        <end position="182"/>
    </location>
</feature>
<dbReference type="OrthoDB" id="5876033at2759"/>
<dbReference type="InterPro" id="IPR000330">
    <property type="entry name" value="SNF2_N"/>
</dbReference>
<dbReference type="Pfam" id="PF00176">
    <property type="entry name" value="SNF2-rel_dom"/>
    <property type="match status" value="1"/>
</dbReference>
<feature type="compositionally biased region" description="Basic and acidic residues" evidence="4">
    <location>
        <begin position="117"/>
        <end position="129"/>
    </location>
</feature>
<feature type="region of interest" description="Disordered" evidence="4">
    <location>
        <begin position="477"/>
        <end position="505"/>
    </location>
</feature>
<organism evidence="6 7">
    <name type="scientific">Ancylostoma caninum</name>
    <name type="common">Dog hookworm</name>
    <dbReference type="NCBI Taxonomy" id="29170"/>
    <lineage>
        <taxon>Eukaryota</taxon>
        <taxon>Metazoa</taxon>
        <taxon>Ecdysozoa</taxon>
        <taxon>Nematoda</taxon>
        <taxon>Chromadorea</taxon>
        <taxon>Rhabditida</taxon>
        <taxon>Rhabditina</taxon>
        <taxon>Rhabditomorpha</taxon>
        <taxon>Strongyloidea</taxon>
        <taxon>Ancylostomatidae</taxon>
        <taxon>Ancylostomatinae</taxon>
        <taxon>Ancylostoma</taxon>
    </lineage>
</organism>
<feature type="non-terminal residue" evidence="6">
    <location>
        <position position="505"/>
    </location>
</feature>
<dbReference type="Proteomes" id="UP000252519">
    <property type="component" value="Unassembled WGS sequence"/>
</dbReference>
<feature type="compositionally biased region" description="Polar residues" evidence="4">
    <location>
        <begin position="192"/>
        <end position="207"/>
    </location>
</feature>
<dbReference type="PANTHER" id="PTHR45626">
    <property type="entry name" value="TRANSCRIPTION TERMINATION FACTOR 2-RELATED"/>
    <property type="match status" value="1"/>
</dbReference>
<dbReference type="Gene3D" id="3.40.50.10810">
    <property type="entry name" value="Tandem AAA-ATPase domain"/>
    <property type="match status" value="1"/>
</dbReference>
<proteinExistence type="predicted"/>
<dbReference type="InterPro" id="IPR027417">
    <property type="entry name" value="P-loop_NTPase"/>
</dbReference>
<evidence type="ECO:0000313" key="7">
    <source>
        <dbReference type="Proteomes" id="UP000252519"/>
    </source>
</evidence>
<dbReference type="InterPro" id="IPR038718">
    <property type="entry name" value="SNF2-like_sf"/>
</dbReference>
<feature type="compositionally biased region" description="Basic and acidic residues" evidence="4">
    <location>
        <begin position="314"/>
        <end position="326"/>
    </location>
</feature>
<keyword evidence="3" id="KW-0067">ATP-binding</keyword>
<dbReference type="GO" id="GO:0016787">
    <property type="term" value="F:hydrolase activity"/>
    <property type="evidence" value="ECO:0007669"/>
    <property type="project" value="UniProtKB-KW"/>
</dbReference>
<dbReference type="AlphaFoldDB" id="A0A368FK76"/>
<dbReference type="GO" id="GO:0006281">
    <property type="term" value="P:DNA repair"/>
    <property type="evidence" value="ECO:0007669"/>
    <property type="project" value="TreeGrafter"/>
</dbReference>
<sequence length="505" mass="56397">MSNSTSFRVFRDKSVLDYIQEAYSEGEEAHSREEHEINVDSPASSHRVSDPDEACQDSLIGEGDGPGVKAFEVDEPVFSYGFQDRKSDDIPFASTPRSDRVPKAPSWTQDALSPRGHPSETKSNPDHSRSFIAPNDSAGPMSPHSLKLALDPNQQGRLRDRLMRKSIAKRREEEEERPERSRTVQLGWGNYHLNNTSPVKPSSNESLSVGDVIEESITEPVQSDGDDDIIVLDSDAEDEIHQPREDNVGVSISRLPPEVITIDSSDEDEIPKAPSGSGQSPLRSNEESEVPSRSAHSPSQPQEVRRLPSPSEKVSSKFKGESTSALEERLRTCRNLLSRGLPLPDGGQLLRKQINDIESELEIRKKFPPEENEVIVDKVIGAMDQFLHINPEQFHKRPRNVIVSRALLSQPDQTQLTETPEGLTCPLKEHQKSGLTWLLWRESVAPGGGILADEMGLGKTLSMIALIVAAKAERKLRRREGRDEKDKEKRRKIKEEGYANSSFYL</sequence>
<gene>
    <name evidence="6" type="ORF">ANCCAN_21732</name>
</gene>
<feature type="domain" description="SNF2 N-terminal" evidence="5">
    <location>
        <begin position="430"/>
        <end position="477"/>
    </location>
</feature>
<feature type="region of interest" description="Disordered" evidence="4">
    <location>
        <begin position="262"/>
        <end position="326"/>
    </location>
</feature>
<dbReference type="EMBL" id="JOJR01001087">
    <property type="protein sequence ID" value="RCN32462.1"/>
    <property type="molecule type" value="Genomic_DNA"/>
</dbReference>
<feature type="compositionally biased region" description="Basic and acidic residues" evidence="4">
    <location>
        <begin position="480"/>
        <end position="497"/>
    </location>
</feature>
<keyword evidence="2" id="KW-0378">Hydrolase</keyword>
<keyword evidence="7" id="KW-1185">Reference proteome</keyword>
<dbReference type="InterPro" id="IPR050628">
    <property type="entry name" value="SNF2_RAD54_helicase_TF"/>
</dbReference>
<evidence type="ECO:0000256" key="2">
    <source>
        <dbReference type="ARBA" id="ARBA00022801"/>
    </source>
</evidence>
<feature type="region of interest" description="Disordered" evidence="4">
    <location>
        <begin position="24"/>
        <end position="207"/>
    </location>
</feature>
<evidence type="ECO:0000313" key="6">
    <source>
        <dbReference type="EMBL" id="RCN32462.1"/>
    </source>
</evidence>
<evidence type="ECO:0000259" key="5">
    <source>
        <dbReference type="Pfam" id="PF00176"/>
    </source>
</evidence>